<gene>
    <name evidence="2" type="ORF">H0I39_12195</name>
</gene>
<protein>
    <recommendedName>
        <fullName evidence="4">LTXXQ motif family protein</fullName>
    </recommendedName>
</protein>
<keyword evidence="3" id="KW-1185">Reference proteome</keyword>
<accession>A0A853IVQ6</accession>
<feature type="chain" id="PRO_5032968091" description="LTXXQ motif family protein" evidence="1">
    <location>
        <begin position="24"/>
        <end position="123"/>
    </location>
</feature>
<dbReference type="EMBL" id="JACCKX010000001">
    <property type="protein sequence ID" value="NZA02324.1"/>
    <property type="molecule type" value="Genomic_DNA"/>
</dbReference>
<reference evidence="2 3" key="1">
    <citation type="submission" date="2020-07" db="EMBL/GenBank/DDBJ databases">
        <authorList>
            <person name="Maaloum M."/>
        </authorList>
    </citation>
    <scope>NUCLEOTIDE SEQUENCE [LARGE SCALE GENOMIC DNA]</scope>
    <source>
        <strain evidence="2 3">GCS-AN-3</strain>
    </source>
</reference>
<keyword evidence="1" id="KW-0732">Signal</keyword>
<evidence type="ECO:0008006" key="4">
    <source>
        <dbReference type="Google" id="ProtNLM"/>
    </source>
</evidence>
<dbReference type="RefSeq" id="WP_180550667.1">
    <property type="nucleotide sequence ID" value="NZ_JACCKX010000001.1"/>
</dbReference>
<dbReference type="AlphaFoldDB" id="A0A853IVQ6"/>
<evidence type="ECO:0000313" key="2">
    <source>
        <dbReference type="EMBL" id="NZA02324.1"/>
    </source>
</evidence>
<evidence type="ECO:0000256" key="1">
    <source>
        <dbReference type="SAM" id="SignalP"/>
    </source>
</evidence>
<evidence type="ECO:0000313" key="3">
    <source>
        <dbReference type="Proteomes" id="UP000589716"/>
    </source>
</evidence>
<sequence>MRRCTAFATALALTAGLSLPAHAEPGEALDRLLDGGAMESLVLRALSGVDFDALIGGFEQSAQAAAEGRAPDAAQMDNTRKQIEQQMAQTAPALARDAAGLLGPVLREMRAELAREMATAGRY</sequence>
<dbReference type="Proteomes" id="UP000589716">
    <property type="component" value="Unassembled WGS sequence"/>
</dbReference>
<organism evidence="2 3">
    <name type="scientific">Ottowia beijingensis</name>
    <dbReference type="NCBI Taxonomy" id="1207057"/>
    <lineage>
        <taxon>Bacteria</taxon>
        <taxon>Pseudomonadati</taxon>
        <taxon>Pseudomonadota</taxon>
        <taxon>Betaproteobacteria</taxon>
        <taxon>Burkholderiales</taxon>
        <taxon>Comamonadaceae</taxon>
        <taxon>Ottowia</taxon>
    </lineage>
</organism>
<name>A0A853IVQ6_9BURK</name>
<comment type="caution">
    <text evidence="2">The sequence shown here is derived from an EMBL/GenBank/DDBJ whole genome shotgun (WGS) entry which is preliminary data.</text>
</comment>
<feature type="signal peptide" evidence="1">
    <location>
        <begin position="1"/>
        <end position="23"/>
    </location>
</feature>
<proteinExistence type="predicted"/>